<dbReference type="PANTHER" id="PTHR39639:SF1">
    <property type="entry name" value="DUF262 DOMAIN-CONTAINING PROTEIN"/>
    <property type="match status" value="1"/>
</dbReference>
<protein>
    <submittedName>
        <fullName evidence="2">DUF262 domain-containing protein</fullName>
    </submittedName>
</protein>
<dbReference type="Pfam" id="PF03235">
    <property type="entry name" value="GmrSD_N"/>
    <property type="match status" value="1"/>
</dbReference>
<evidence type="ECO:0000313" key="3">
    <source>
        <dbReference type="Proteomes" id="UP000664369"/>
    </source>
</evidence>
<name>A0ABS3QJE1_9BACT</name>
<keyword evidence="3" id="KW-1185">Reference proteome</keyword>
<sequence>MSSESKVVDLISQVDAALEKAHLQSLDISFNELMGMKIEKELVIDPDYQRLFQWSEGAQSRFIESLLLGMPVPPIYVIEIEEGKYSLIDGLQRISSYLHFRGALEAKHKGISLGDELTLSDCDIVSALNGKKFKDLGTTLQIRLKRAFIRVEVVKKASDVRFKYHMFKRLNTGGEKLTDQQIRNCTIRMLDPQFNDYIASLSADPSFASCVGIITDDQKDGWFDRELVLRFFAFKNQLGKFRHDVRDFLTDYMEAVSEPDPLKRLNFDYQNEKADFEKTFQLFAKTLGEKAFGFPNKNRDAITKGFSAMHFEALTLGIQKHLKSIDLSNQAEVSALATKLADLKLNPEFVKLTSGGGKNSPGLLKARIKFVEDFL</sequence>
<feature type="domain" description="GmrSD restriction endonucleases N-terminal" evidence="1">
    <location>
        <begin position="37"/>
        <end position="186"/>
    </location>
</feature>
<gene>
    <name evidence="2" type="ORF">J4E00_17700</name>
</gene>
<evidence type="ECO:0000259" key="1">
    <source>
        <dbReference type="Pfam" id="PF03235"/>
    </source>
</evidence>
<reference evidence="2 3" key="1">
    <citation type="submission" date="2021-03" db="EMBL/GenBank/DDBJ databases">
        <authorList>
            <person name="Kim M.K."/>
        </authorList>
    </citation>
    <scope>NUCLEOTIDE SEQUENCE [LARGE SCALE GENOMIC DNA]</scope>
    <source>
        <strain evidence="2 3">BT442</strain>
    </source>
</reference>
<dbReference type="EMBL" id="JAGETZ010000008">
    <property type="protein sequence ID" value="MBO2010899.1"/>
    <property type="molecule type" value="Genomic_DNA"/>
</dbReference>
<organism evidence="2 3">
    <name type="scientific">Hymenobacter negativus</name>
    <dbReference type="NCBI Taxonomy" id="2795026"/>
    <lineage>
        <taxon>Bacteria</taxon>
        <taxon>Pseudomonadati</taxon>
        <taxon>Bacteroidota</taxon>
        <taxon>Cytophagia</taxon>
        <taxon>Cytophagales</taxon>
        <taxon>Hymenobacteraceae</taxon>
        <taxon>Hymenobacter</taxon>
    </lineage>
</organism>
<dbReference type="InterPro" id="IPR004919">
    <property type="entry name" value="GmrSD_N"/>
</dbReference>
<proteinExistence type="predicted"/>
<dbReference type="RefSeq" id="WP_208176586.1">
    <property type="nucleotide sequence ID" value="NZ_JAGETZ010000008.1"/>
</dbReference>
<dbReference type="PANTHER" id="PTHR39639">
    <property type="entry name" value="CHROMOSOME 16, WHOLE GENOME SHOTGUN SEQUENCE"/>
    <property type="match status" value="1"/>
</dbReference>
<comment type="caution">
    <text evidence="2">The sequence shown here is derived from an EMBL/GenBank/DDBJ whole genome shotgun (WGS) entry which is preliminary data.</text>
</comment>
<evidence type="ECO:0000313" key="2">
    <source>
        <dbReference type="EMBL" id="MBO2010899.1"/>
    </source>
</evidence>
<dbReference type="Proteomes" id="UP000664369">
    <property type="component" value="Unassembled WGS sequence"/>
</dbReference>
<accession>A0ABS3QJE1</accession>